<dbReference type="InterPro" id="IPR050090">
    <property type="entry name" value="Tyrosine_recombinase_XerCD"/>
</dbReference>
<feature type="domain" description="Core-binding (CB)" evidence="7">
    <location>
        <begin position="24"/>
        <end position="109"/>
    </location>
</feature>
<dbReference type="InterPro" id="IPR010998">
    <property type="entry name" value="Integrase_recombinase_N"/>
</dbReference>
<name>A0A518GP10_9PLAN</name>
<keyword evidence="4" id="KW-0233">DNA recombination</keyword>
<evidence type="ECO:0000256" key="5">
    <source>
        <dbReference type="PROSITE-ProRule" id="PRU01248"/>
    </source>
</evidence>
<keyword evidence="9" id="KW-1185">Reference proteome</keyword>
<accession>A0A518GP10</accession>
<dbReference type="AlphaFoldDB" id="A0A518GP10"/>
<dbReference type="RefSeq" id="WP_145299490.1">
    <property type="nucleotide sequence ID" value="NZ_CP036299.1"/>
</dbReference>
<evidence type="ECO:0000259" key="6">
    <source>
        <dbReference type="PROSITE" id="PS51898"/>
    </source>
</evidence>
<evidence type="ECO:0000259" key="7">
    <source>
        <dbReference type="PROSITE" id="PS51900"/>
    </source>
</evidence>
<dbReference type="PROSITE" id="PS51900">
    <property type="entry name" value="CB"/>
    <property type="match status" value="1"/>
</dbReference>
<dbReference type="InterPro" id="IPR011010">
    <property type="entry name" value="DNA_brk_join_enz"/>
</dbReference>
<keyword evidence="2" id="KW-0229">DNA integration</keyword>
<dbReference type="GO" id="GO:0006310">
    <property type="term" value="P:DNA recombination"/>
    <property type="evidence" value="ECO:0007669"/>
    <property type="project" value="UniProtKB-KW"/>
</dbReference>
<protein>
    <submittedName>
        <fullName evidence="8">Tyrosine recombinase XerC</fullName>
    </submittedName>
</protein>
<evidence type="ECO:0000313" key="8">
    <source>
        <dbReference type="EMBL" id="QDV30316.1"/>
    </source>
</evidence>
<dbReference type="Proteomes" id="UP000315349">
    <property type="component" value="Chromosome"/>
</dbReference>
<evidence type="ECO:0000256" key="4">
    <source>
        <dbReference type="ARBA" id="ARBA00023172"/>
    </source>
</evidence>
<dbReference type="InterPro" id="IPR044068">
    <property type="entry name" value="CB"/>
</dbReference>
<dbReference type="PANTHER" id="PTHR30349:SF41">
    <property type="entry name" value="INTEGRASE_RECOMBINASE PROTEIN MJ0367-RELATED"/>
    <property type="match status" value="1"/>
</dbReference>
<dbReference type="KEGG" id="peh:Spb1_22450"/>
<dbReference type="Pfam" id="PF00589">
    <property type="entry name" value="Phage_integrase"/>
    <property type="match status" value="1"/>
</dbReference>
<dbReference type="Gene3D" id="1.10.150.130">
    <property type="match status" value="1"/>
</dbReference>
<dbReference type="InterPro" id="IPR013762">
    <property type="entry name" value="Integrase-like_cat_sf"/>
</dbReference>
<dbReference type="Pfam" id="PF02899">
    <property type="entry name" value="Phage_int_SAM_1"/>
    <property type="match status" value="1"/>
</dbReference>
<evidence type="ECO:0000256" key="2">
    <source>
        <dbReference type="ARBA" id="ARBA00022908"/>
    </source>
</evidence>
<dbReference type="PROSITE" id="PS51898">
    <property type="entry name" value="TYR_RECOMBINASE"/>
    <property type="match status" value="1"/>
</dbReference>
<organism evidence="8 9">
    <name type="scientific">Planctopirus ephydatiae</name>
    <dbReference type="NCBI Taxonomy" id="2528019"/>
    <lineage>
        <taxon>Bacteria</taxon>
        <taxon>Pseudomonadati</taxon>
        <taxon>Planctomycetota</taxon>
        <taxon>Planctomycetia</taxon>
        <taxon>Planctomycetales</taxon>
        <taxon>Planctomycetaceae</taxon>
        <taxon>Planctopirus</taxon>
    </lineage>
</organism>
<reference evidence="8 9" key="1">
    <citation type="submission" date="2019-02" db="EMBL/GenBank/DDBJ databases">
        <title>Deep-cultivation of Planctomycetes and their phenomic and genomic characterization uncovers novel biology.</title>
        <authorList>
            <person name="Wiegand S."/>
            <person name="Jogler M."/>
            <person name="Boedeker C."/>
            <person name="Pinto D."/>
            <person name="Vollmers J."/>
            <person name="Rivas-Marin E."/>
            <person name="Kohn T."/>
            <person name="Peeters S.H."/>
            <person name="Heuer A."/>
            <person name="Rast P."/>
            <person name="Oberbeckmann S."/>
            <person name="Bunk B."/>
            <person name="Jeske O."/>
            <person name="Meyerdierks A."/>
            <person name="Storesund J.E."/>
            <person name="Kallscheuer N."/>
            <person name="Luecker S."/>
            <person name="Lage O.M."/>
            <person name="Pohl T."/>
            <person name="Merkel B.J."/>
            <person name="Hornburger P."/>
            <person name="Mueller R.-W."/>
            <person name="Bruemmer F."/>
            <person name="Labrenz M."/>
            <person name="Spormann A.M."/>
            <person name="Op den Camp H."/>
            <person name="Overmann J."/>
            <person name="Amann R."/>
            <person name="Jetten M.S.M."/>
            <person name="Mascher T."/>
            <person name="Medema M.H."/>
            <person name="Devos D.P."/>
            <person name="Kaster A.-K."/>
            <person name="Ovreas L."/>
            <person name="Rohde M."/>
            <person name="Galperin M.Y."/>
            <person name="Jogler C."/>
        </authorList>
    </citation>
    <scope>NUCLEOTIDE SEQUENCE [LARGE SCALE GENOMIC DNA]</scope>
    <source>
        <strain evidence="8 9">Spb1</strain>
    </source>
</reference>
<dbReference type="OrthoDB" id="258059at2"/>
<gene>
    <name evidence="8" type="primary">xerC</name>
    <name evidence="8" type="ORF">Spb1_22450</name>
</gene>
<comment type="similarity">
    <text evidence="1">Belongs to the 'phage' integrase family.</text>
</comment>
<dbReference type="Gene3D" id="1.10.443.10">
    <property type="entry name" value="Intergrase catalytic core"/>
    <property type="match status" value="1"/>
</dbReference>
<evidence type="ECO:0000256" key="1">
    <source>
        <dbReference type="ARBA" id="ARBA00008857"/>
    </source>
</evidence>
<dbReference type="SUPFAM" id="SSF56349">
    <property type="entry name" value="DNA breaking-rejoining enzymes"/>
    <property type="match status" value="1"/>
</dbReference>
<sequence>MSDFRPEDRQNTNDNVFRGLLVGEQESSLVATYLAQHDFSPNTRKAVVNDLRKFARWFTESNREPFNLRRVTTRDVTDFRSYLHREKKQAVASVNRALVLIRKFFDFAVQQGVVSSNPAKAVKELRRQQLAPKGLDRADVRRLLREIELRQDIRGAAIFHLLLYTGCRVSDLVNLELNDLLILERAGSVVFRHGKGNKQRTVPLPLAARKAMQVYLETRPPVAEPNVFIGERGPITDDGVRSLCRKYSALIGVRLHPHVFRHSFAKQFLADNGNDLVSLAQILGHENLNTTSRYSQKSEEQLAAGSERVSW</sequence>
<proteinExistence type="inferred from homology"/>
<dbReference type="InterPro" id="IPR002104">
    <property type="entry name" value="Integrase_catalytic"/>
</dbReference>
<evidence type="ECO:0000256" key="3">
    <source>
        <dbReference type="ARBA" id="ARBA00023125"/>
    </source>
</evidence>
<evidence type="ECO:0000313" key="9">
    <source>
        <dbReference type="Proteomes" id="UP000315349"/>
    </source>
</evidence>
<dbReference type="GO" id="GO:0015074">
    <property type="term" value="P:DNA integration"/>
    <property type="evidence" value="ECO:0007669"/>
    <property type="project" value="UniProtKB-KW"/>
</dbReference>
<keyword evidence="3 5" id="KW-0238">DNA-binding</keyword>
<feature type="domain" description="Tyr recombinase" evidence="6">
    <location>
        <begin position="130"/>
        <end position="307"/>
    </location>
</feature>
<dbReference type="EMBL" id="CP036299">
    <property type="protein sequence ID" value="QDV30316.1"/>
    <property type="molecule type" value="Genomic_DNA"/>
</dbReference>
<dbReference type="PANTHER" id="PTHR30349">
    <property type="entry name" value="PHAGE INTEGRASE-RELATED"/>
    <property type="match status" value="1"/>
</dbReference>
<dbReference type="InterPro" id="IPR004107">
    <property type="entry name" value="Integrase_SAM-like_N"/>
</dbReference>
<dbReference type="GO" id="GO:0003677">
    <property type="term" value="F:DNA binding"/>
    <property type="evidence" value="ECO:0007669"/>
    <property type="project" value="UniProtKB-UniRule"/>
</dbReference>